<dbReference type="Proteomes" id="UP000094578">
    <property type="component" value="Unassembled WGS sequence"/>
</dbReference>
<dbReference type="EMBL" id="MDER01000038">
    <property type="protein sequence ID" value="ODP28418.1"/>
    <property type="molecule type" value="Genomic_DNA"/>
</dbReference>
<sequence>MSDLFIFGLFERTRKSILGYTAELTPEQRSIVPTGFNNNIHWQLGHIMVVTDMILFGFSGKSGEVPAEYKTFFGPGTKPADWTTEAPAWEELLDLFAKQTHLVRETFAGQINEPVVNKENFAKADTIGDLLELNTMHESSHSGMVNAMSKLVKQA</sequence>
<proteinExistence type="predicted"/>
<dbReference type="STRING" id="1886670.PTI45_02168"/>
<reference evidence="2 3" key="1">
    <citation type="submission" date="2016-08" db="EMBL/GenBank/DDBJ databases">
        <title>Genome sequencing of Paenibacillus sp. TI45-13ar, isolated from Korean traditional nuruk.</title>
        <authorList>
            <person name="Kim S.-J."/>
        </authorList>
    </citation>
    <scope>NUCLEOTIDE SEQUENCE [LARGE SCALE GENOMIC DNA]</scope>
    <source>
        <strain evidence="2 3">TI45-13ar</strain>
    </source>
</reference>
<protein>
    <recommendedName>
        <fullName evidence="1">DinB-like domain-containing protein</fullName>
    </recommendedName>
</protein>
<keyword evidence="3" id="KW-1185">Reference proteome</keyword>
<comment type="caution">
    <text evidence="2">The sequence shown here is derived from an EMBL/GenBank/DDBJ whole genome shotgun (WGS) entry which is preliminary data.</text>
</comment>
<evidence type="ECO:0000259" key="1">
    <source>
        <dbReference type="Pfam" id="PF12867"/>
    </source>
</evidence>
<evidence type="ECO:0000313" key="3">
    <source>
        <dbReference type="Proteomes" id="UP000094578"/>
    </source>
</evidence>
<accession>A0A1E3L3S5</accession>
<dbReference type="Pfam" id="PF12867">
    <property type="entry name" value="DinB_2"/>
    <property type="match status" value="1"/>
</dbReference>
<feature type="domain" description="DinB-like" evidence="1">
    <location>
        <begin position="10"/>
        <end position="143"/>
    </location>
</feature>
<gene>
    <name evidence="2" type="ORF">PTI45_02168</name>
</gene>
<evidence type="ECO:0000313" key="2">
    <source>
        <dbReference type="EMBL" id="ODP28418.1"/>
    </source>
</evidence>
<dbReference type="AlphaFoldDB" id="A0A1E3L3S5"/>
<name>A0A1E3L3S5_9BACL</name>
<dbReference type="InterPro" id="IPR034660">
    <property type="entry name" value="DinB/YfiT-like"/>
</dbReference>
<dbReference type="InterPro" id="IPR024775">
    <property type="entry name" value="DinB-like"/>
</dbReference>
<dbReference type="RefSeq" id="WP_069327594.1">
    <property type="nucleotide sequence ID" value="NZ_MDER01000038.1"/>
</dbReference>
<organism evidence="2 3">
    <name type="scientific">Paenibacillus nuruki</name>
    <dbReference type="NCBI Taxonomy" id="1886670"/>
    <lineage>
        <taxon>Bacteria</taxon>
        <taxon>Bacillati</taxon>
        <taxon>Bacillota</taxon>
        <taxon>Bacilli</taxon>
        <taxon>Bacillales</taxon>
        <taxon>Paenibacillaceae</taxon>
        <taxon>Paenibacillus</taxon>
    </lineage>
</organism>
<dbReference type="Gene3D" id="1.20.120.450">
    <property type="entry name" value="dinb family like domain"/>
    <property type="match status" value="1"/>
</dbReference>
<dbReference type="SUPFAM" id="SSF109854">
    <property type="entry name" value="DinB/YfiT-like putative metalloenzymes"/>
    <property type="match status" value="1"/>
</dbReference>